<gene>
    <name evidence="1" type="ORF">PR048_011817</name>
</gene>
<proteinExistence type="predicted"/>
<protein>
    <submittedName>
        <fullName evidence="1">Uncharacterized protein</fullName>
    </submittedName>
</protein>
<accession>A0ABQ9HMP6</accession>
<name>A0ABQ9HMP6_9NEOP</name>
<evidence type="ECO:0000313" key="1">
    <source>
        <dbReference type="EMBL" id="KAJ8885619.1"/>
    </source>
</evidence>
<sequence>MHTDTSTHCIGVTLMHKKKMRNGILTTWALKMLDYTFNIKYKSGKSHAEVDSLSRKPLELGSQKDDDKALESPVFLFPVSFNSRNCKTLPGKNKIE</sequence>
<dbReference type="Proteomes" id="UP001159363">
    <property type="component" value="Chromosome X"/>
</dbReference>
<keyword evidence="2" id="KW-1185">Reference proteome</keyword>
<comment type="caution">
    <text evidence="1">The sequence shown here is derived from an EMBL/GenBank/DDBJ whole genome shotgun (WGS) entry which is preliminary data.</text>
</comment>
<organism evidence="1 2">
    <name type="scientific">Dryococelus australis</name>
    <dbReference type="NCBI Taxonomy" id="614101"/>
    <lineage>
        <taxon>Eukaryota</taxon>
        <taxon>Metazoa</taxon>
        <taxon>Ecdysozoa</taxon>
        <taxon>Arthropoda</taxon>
        <taxon>Hexapoda</taxon>
        <taxon>Insecta</taxon>
        <taxon>Pterygota</taxon>
        <taxon>Neoptera</taxon>
        <taxon>Polyneoptera</taxon>
        <taxon>Phasmatodea</taxon>
        <taxon>Verophasmatodea</taxon>
        <taxon>Anareolatae</taxon>
        <taxon>Phasmatidae</taxon>
        <taxon>Eurycanthinae</taxon>
        <taxon>Dryococelus</taxon>
    </lineage>
</organism>
<reference evidence="1 2" key="1">
    <citation type="submission" date="2023-02" db="EMBL/GenBank/DDBJ databases">
        <title>LHISI_Scaffold_Assembly.</title>
        <authorList>
            <person name="Stuart O.P."/>
            <person name="Cleave R."/>
            <person name="Magrath M.J.L."/>
            <person name="Mikheyev A.S."/>
        </authorList>
    </citation>
    <scope>NUCLEOTIDE SEQUENCE [LARGE SCALE GENOMIC DNA]</scope>
    <source>
        <strain evidence="1">Daus_M_001</strain>
        <tissue evidence="1">Leg muscle</tissue>
    </source>
</reference>
<evidence type="ECO:0000313" key="2">
    <source>
        <dbReference type="Proteomes" id="UP001159363"/>
    </source>
</evidence>
<dbReference type="EMBL" id="JARBHB010000004">
    <property type="protein sequence ID" value="KAJ8885619.1"/>
    <property type="molecule type" value="Genomic_DNA"/>
</dbReference>